<dbReference type="AlphaFoldDB" id="A0A0F9IWM1"/>
<dbReference type="EMBL" id="LAZR01017992">
    <property type="protein sequence ID" value="KKL98130.1"/>
    <property type="molecule type" value="Genomic_DNA"/>
</dbReference>
<accession>A0A0F9IWM1</accession>
<comment type="caution">
    <text evidence="1">The sequence shown here is derived from an EMBL/GenBank/DDBJ whole genome shotgun (WGS) entry which is preliminary data.</text>
</comment>
<protein>
    <submittedName>
        <fullName evidence="1">Uncharacterized protein</fullName>
    </submittedName>
</protein>
<feature type="non-terminal residue" evidence="1">
    <location>
        <position position="1"/>
    </location>
</feature>
<sequence>ISGFDPQVLEDHWPGAVAGSTLVKSIMDYRIIQRNCADVIWSMGLAANTLKNKPWKNTHMATDVEAFKYKLDETWRRVLKLWVHLGADDEFIFELYAKKCQVNKFRQDTNY</sequence>
<evidence type="ECO:0000313" key="1">
    <source>
        <dbReference type="EMBL" id="KKL98130.1"/>
    </source>
</evidence>
<name>A0A0F9IWM1_9ZZZZ</name>
<gene>
    <name evidence="1" type="ORF">LCGC14_1827470</name>
</gene>
<organism evidence="1">
    <name type="scientific">marine sediment metagenome</name>
    <dbReference type="NCBI Taxonomy" id="412755"/>
    <lineage>
        <taxon>unclassified sequences</taxon>
        <taxon>metagenomes</taxon>
        <taxon>ecological metagenomes</taxon>
    </lineage>
</organism>
<dbReference type="SUPFAM" id="SSF101386">
    <property type="entry name" value="all-alpha NTP pyrophosphatases"/>
    <property type="match status" value="1"/>
</dbReference>
<proteinExistence type="predicted"/>
<dbReference type="Gene3D" id="1.10.4010.10">
    <property type="entry name" value="Type II deoxyuridine triphosphatase"/>
    <property type="match status" value="1"/>
</dbReference>
<reference evidence="1" key="1">
    <citation type="journal article" date="2015" name="Nature">
        <title>Complex archaea that bridge the gap between prokaryotes and eukaryotes.</title>
        <authorList>
            <person name="Spang A."/>
            <person name="Saw J.H."/>
            <person name="Jorgensen S.L."/>
            <person name="Zaremba-Niedzwiedzka K."/>
            <person name="Martijn J."/>
            <person name="Lind A.E."/>
            <person name="van Eijk R."/>
            <person name="Schleper C."/>
            <person name="Guy L."/>
            <person name="Ettema T.J."/>
        </authorList>
    </citation>
    <scope>NUCLEOTIDE SEQUENCE</scope>
</reference>